<evidence type="ECO:0000313" key="12">
    <source>
        <dbReference type="Proteomes" id="UP000087766"/>
    </source>
</evidence>
<evidence type="ECO:0000313" key="13">
    <source>
        <dbReference type="RefSeq" id="XP_014504239.1"/>
    </source>
</evidence>
<reference evidence="13" key="2">
    <citation type="submission" date="2025-08" db="UniProtKB">
        <authorList>
            <consortium name="RefSeq"/>
        </authorList>
    </citation>
    <scope>IDENTIFICATION</scope>
    <source>
        <tissue evidence="13">Leaf</tissue>
    </source>
</reference>
<evidence type="ECO:0000256" key="7">
    <source>
        <dbReference type="ARBA" id="ARBA00022842"/>
    </source>
</evidence>
<dbReference type="Pfam" id="PF00636">
    <property type="entry name" value="Ribonuclease_3"/>
    <property type="match status" value="1"/>
</dbReference>
<evidence type="ECO:0000256" key="6">
    <source>
        <dbReference type="ARBA" id="ARBA00022801"/>
    </source>
</evidence>
<dbReference type="GO" id="GO:0004525">
    <property type="term" value="F:ribonuclease III activity"/>
    <property type="evidence" value="ECO:0007669"/>
    <property type="project" value="EnsemblPlants"/>
</dbReference>
<dbReference type="PROSITE" id="PS50137">
    <property type="entry name" value="DS_RBD"/>
    <property type="match status" value="2"/>
</dbReference>
<evidence type="ECO:0000256" key="8">
    <source>
        <dbReference type="ARBA" id="ARBA00022884"/>
    </source>
</evidence>
<dbReference type="SMR" id="A0A1S3UE66"/>
<gene>
    <name evidence="13" type="primary">LOC106764472</name>
</gene>
<comment type="cofactor">
    <cofactor evidence="2">
        <name>Mg(2+)</name>
        <dbReference type="ChEBI" id="CHEBI:18420"/>
    </cofactor>
</comment>
<dbReference type="SMART" id="SM00358">
    <property type="entry name" value="DSRM"/>
    <property type="match status" value="2"/>
</dbReference>
<dbReference type="STRING" id="3916.A0A1S3UE66"/>
<evidence type="ECO:0000259" key="11">
    <source>
        <dbReference type="PROSITE" id="PS50142"/>
    </source>
</evidence>
<dbReference type="PANTHER" id="PTHR14950">
    <property type="entry name" value="DICER-RELATED"/>
    <property type="match status" value="1"/>
</dbReference>
<dbReference type="PROSITE" id="PS50142">
    <property type="entry name" value="RNASE_3_2"/>
    <property type="match status" value="1"/>
</dbReference>
<evidence type="ECO:0000259" key="10">
    <source>
        <dbReference type="PROSITE" id="PS50137"/>
    </source>
</evidence>
<dbReference type="Gramene" id="Vradi06g01630.1">
    <property type="protein sequence ID" value="Vradi06g01630.1"/>
    <property type="gene ID" value="Vradi06g01630"/>
</dbReference>
<keyword evidence="12" id="KW-1185">Reference proteome</keyword>
<accession>A0A1S3UE66</accession>
<dbReference type="GeneID" id="106764472"/>
<dbReference type="Pfam" id="PF14709">
    <property type="entry name" value="DND1_DSRM"/>
    <property type="match status" value="1"/>
</dbReference>
<protein>
    <submittedName>
        <fullName evidence="13">Ribonuclease 3-like protein 2</fullName>
    </submittedName>
</protein>
<evidence type="ECO:0000256" key="5">
    <source>
        <dbReference type="ARBA" id="ARBA00022759"/>
    </source>
</evidence>
<dbReference type="GO" id="GO:0046872">
    <property type="term" value="F:metal ion binding"/>
    <property type="evidence" value="ECO:0007669"/>
    <property type="project" value="UniProtKB-KW"/>
</dbReference>
<dbReference type="KEGG" id="vra:106764472"/>
<dbReference type="AlphaFoldDB" id="A0A1S3UE66"/>
<dbReference type="PANTHER" id="PTHR14950:SF49">
    <property type="entry name" value="RIBONUCLEASE 3-LIKE PROTEIN 2-RELATED"/>
    <property type="match status" value="1"/>
</dbReference>
<proteinExistence type="predicted"/>
<dbReference type="CDD" id="cd00593">
    <property type="entry name" value="RIBOc"/>
    <property type="match status" value="1"/>
</dbReference>
<feature type="domain" description="DRBM" evidence="10">
    <location>
        <begin position="270"/>
        <end position="345"/>
    </location>
</feature>
<dbReference type="GO" id="GO:0005634">
    <property type="term" value="C:nucleus"/>
    <property type="evidence" value="ECO:0007669"/>
    <property type="project" value="EnsemblPlants"/>
</dbReference>
<dbReference type="GO" id="GO:0005737">
    <property type="term" value="C:cytoplasm"/>
    <property type="evidence" value="ECO:0007669"/>
    <property type="project" value="EnsemblPlants"/>
</dbReference>
<evidence type="ECO:0000256" key="9">
    <source>
        <dbReference type="PROSITE-ProRule" id="PRU00266"/>
    </source>
</evidence>
<name>A0A1S3UE66_VIGRR</name>
<keyword evidence="5" id="KW-0255">Endonuclease</keyword>
<sequence>MEASVAEVERILCYRFKNRKLLEEALTHSSFTEGVSYERLEFIGDPIISLAISNYLFLAYPNLDPGRLSILRAANISTEKLARVAVRYSLHVFVRHHAQPLMDQVERFVEAVSLENPSVVSHGGSVKAPKILADIVESIAGAIYVDVGCDLEKLWKYFRRILEPIVTPGDLEQQPQPVSTLFEICQKRGKHVEFKHVRTKTASIANVFVDGKLIASASSAQKDLAKLEAAKIALDSLASLVPPPTSIKPSSRNIELNFFTDEDGNMSIEAAKHRLHEYCESRKWSKPVYSIEKDSGPSHERRFICSVQITMKEEARILQISGYEKSRVKDAQNSAASMMLVALFEM</sequence>
<keyword evidence="7" id="KW-0460">Magnesium</keyword>
<comment type="cofactor">
    <cofactor evidence="1">
        <name>Mn(2+)</name>
        <dbReference type="ChEBI" id="CHEBI:29035"/>
    </cofactor>
</comment>
<feature type="domain" description="DRBM" evidence="10">
    <location>
        <begin position="176"/>
        <end position="239"/>
    </location>
</feature>
<dbReference type="SUPFAM" id="SSF69065">
    <property type="entry name" value="RNase III domain-like"/>
    <property type="match status" value="1"/>
</dbReference>
<dbReference type="OrthoDB" id="416741at2759"/>
<dbReference type="SUPFAM" id="SSF54768">
    <property type="entry name" value="dsRNA-binding domain-like"/>
    <property type="match status" value="2"/>
</dbReference>
<organism evidence="12 13">
    <name type="scientific">Vigna radiata var. radiata</name>
    <name type="common">Mung bean</name>
    <name type="synonym">Phaseolus aureus</name>
    <dbReference type="NCBI Taxonomy" id="3916"/>
    <lineage>
        <taxon>Eukaryota</taxon>
        <taxon>Viridiplantae</taxon>
        <taxon>Streptophyta</taxon>
        <taxon>Embryophyta</taxon>
        <taxon>Tracheophyta</taxon>
        <taxon>Spermatophyta</taxon>
        <taxon>Magnoliopsida</taxon>
        <taxon>eudicotyledons</taxon>
        <taxon>Gunneridae</taxon>
        <taxon>Pentapetalae</taxon>
        <taxon>rosids</taxon>
        <taxon>fabids</taxon>
        <taxon>Fabales</taxon>
        <taxon>Fabaceae</taxon>
        <taxon>Papilionoideae</taxon>
        <taxon>50 kb inversion clade</taxon>
        <taxon>NPAAA clade</taxon>
        <taxon>indigoferoid/millettioid clade</taxon>
        <taxon>Phaseoleae</taxon>
        <taxon>Vigna</taxon>
    </lineage>
</organism>
<evidence type="ECO:0000256" key="2">
    <source>
        <dbReference type="ARBA" id="ARBA00001946"/>
    </source>
</evidence>
<keyword evidence="8 9" id="KW-0694">RNA-binding</keyword>
<dbReference type="CDD" id="cd00048">
    <property type="entry name" value="DSRM_SF"/>
    <property type="match status" value="1"/>
</dbReference>
<feature type="domain" description="RNase III" evidence="11">
    <location>
        <begin position="5"/>
        <end position="148"/>
    </location>
</feature>
<keyword evidence="6" id="KW-0378">Hydrolase</keyword>
<dbReference type="Gene3D" id="3.30.160.20">
    <property type="match status" value="2"/>
</dbReference>
<dbReference type="GO" id="GO:0003723">
    <property type="term" value="F:RNA binding"/>
    <property type="evidence" value="ECO:0007669"/>
    <property type="project" value="UniProtKB-UniRule"/>
</dbReference>
<dbReference type="InterPro" id="IPR014720">
    <property type="entry name" value="dsRBD_dom"/>
</dbReference>
<dbReference type="FunFam" id="1.10.1520.10:FF:000004">
    <property type="entry name" value="Endoribonuclease dicer-like 1"/>
    <property type="match status" value="1"/>
</dbReference>
<evidence type="ECO:0000256" key="1">
    <source>
        <dbReference type="ARBA" id="ARBA00001936"/>
    </source>
</evidence>
<evidence type="ECO:0000256" key="3">
    <source>
        <dbReference type="ARBA" id="ARBA00022722"/>
    </source>
</evidence>
<dbReference type="Proteomes" id="UP000087766">
    <property type="component" value="Chromosome 6"/>
</dbReference>
<dbReference type="GO" id="GO:0030422">
    <property type="term" value="P:siRNA processing"/>
    <property type="evidence" value="ECO:0007669"/>
    <property type="project" value="TreeGrafter"/>
</dbReference>
<keyword evidence="4" id="KW-0479">Metal-binding</keyword>
<dbReference type="Gene3D" id="1.10.1520.10">
    <property type="entry name" value="Ribonuclease III domain"/>
    <property type="match status" value="1"/>
</dbReference>
<reference evidence="12" key="1">
    <citation type="journal article" date="2014" name="Nat. Commun.">
        <title>Genome sequence of mungbean and insights into evolution within Vigna species.</title>
        <authorList>
            <person name="Kang Y.J."/>
            <person name="Kim S.K."/>
            <person name="Kim M.Y."/>
            <person name="Lestari P."/>
            <person name="Kim K.H."/>
            <person name="Ha B.K."/>
            <person name="Jun T.H."/>
            <person name="Hwang W.J."/>
            <person name="Lee T."/>
            <person name="Lee J."/>
            <person name="Shim S."/>
            <person name="Yoon M.Y."/>
            <person name="Jang Y.E."/>
            <person name="Han K.S."/>
            <person name="Taeprayoon P."/>
            <person name="Yoon N."/>
            <person name="Somta P."/>
            <person name="Tanya P."/>
            <person name="Kim K.S."/>
            <person name="Gwag J.G."/>
            <person name="Moon J.K."/>
            <person name="Lee Y.H."/>
            <person name="Park B.S."/>
            <person name="Bombarely A."/>
            <person name="Doyle J.J."/>
            <person name="Jackson S.A."/>
            <person name="Schafleitner R."/>
            <person name="Srinives P."/>
            <person name="Varshney R.K."/>
            <person name="Lee S.H."/>
        </authorList>
    </citation>
    <scope>NUCLEOTIDE SEQUENCE [LARGE SCALE GENOMIC DNA]</scope>
    <source>
        <strain evidence="12">cv. VC1973A</strain>
    </source>
</reference>
<dbReference type="RefSeq" id="XP_014504239.1">
    <property type="nucleotide sequence ID" value="XM_014648753.2"/>
</dbReference>
<evidence type="ECO:0000256" key="4">
    <source>
        <dbReference type="ARBA" id="ARBA00022723"/>
    </source>
</evidence>
<dbReference type="InterPro" id="IPR000999">
    <property type="entry name" value="RNase_III_dom"/>
</dbReference>
<dbReference type="InterPro" id="IPR036389">
    <property type="entry name" value="RNase_III_sf"/>
</dbReference>
<keyword evidence="3" id="KW-0540">Nuclease</keyword>
<dbReference type="Pfam" id="PF00035">
    <property type="entry name" value="dsrm"/>
    <property type="match status" value="1"/>
</dbReference>
<dbReference type="SMART" id="SM00535">
    <property type="entry name" value="RIBOc"/>
    <property type="match status" value="1"/>
</dbReference>